<accession>A0A9X2JMX0</accession>
<comment type="caution">
    <text evidence="9">The sequence shown here is derived from an EMBL/GenBank/DDBJ whole genome shotgun (WGS) entry which is preliminary data.</text>
</comment>
<evidence type="ECO:0000313" key="10">
    <source>
        <dbReference type="Proteomes" id="UP001139477"/>
    </source>
</evidence>
<dbReference type="RefSeq" id="WP_253330402.1">
    <property type="nucleotide sequence ID" value="NZ_JAMYXC010000065.1"/>
</dbReference>
<evidence type="ECO:0000259" key="8">
    <source>
        <dbReference type="Pfam" id="PF03458"/>
    </source>
</evidence>
<feature type="transmembrane region" description="Helical" evidence="7">
    <location>
        <begin position="6"/>
        <end position="28"/>
    </location>
</feature>
<evidence type="ECO:0000313" key="9">
    <source>
        <dbReference type="EMBL" id="MCP1167892.1"/>
    </source>
</evidence>
<dbReference type="AlphaFoldDB" id="A0A9X2JMX0"/>
<keyword evidence="3" id="KW-1003">Cell membrane</keyword>
<reference evidence="9" key="1">
    <citation type="submission" date="2022-06" db="EMBL/GenBank/DDBJ databases">
        <title>Limimaricola sediminis sp. nov., isolated from an intertidal sediment.</title>
        <authorList>
            <person name="Shao X."/>
        </authorList>
    </citation>
    <scope>NUCLEOTIDE SEQUENCE</scope>
    <source>
        <strain evidence="9">ASW11-118</strain>
    </source>
</reference>
<keyword evidence="4 7" id="KW-0812">Transmembrane</keyword>
<sequence length="220" mass="23049">MDLPIAQLLVALDVIAAISFAATGALVASRKELDILGFVWFGVITGVGGGTLRDLLLGLPVFWVEEPATVLVCLATAIAVHFAAHLIEYRYRYILWLDAFGMALVSVVGTLKALDAGAGVTVAIAMGVVTANVGGIIRDTLGQEPSVILRREIYVAASMLGAAACAALVGIGADREAAALAGFGAAFTLRILALWRGWSMPAYRSRPGRKNPPTGFETRP</sequence>
<dbReference type="Proteomes" id="UP001139477">
    <property type="component" value="Unassembled WGS sequence"/>
</dbReference>
<feature type="domain" description="Glycine transporter" evidence="8">
    <location>
        <begin position="11"/>
        <end position="83"/>
    </location>
</feature>
<evidence type="ECO:0000256" key="6">
    <source>
        <dbReference type="ARBA" id="ARBA00023136"/>
    </source>
</evidence>
<keyword evidence="10" id="KW-1185">Reference proteome</keyword>
<keyword evidence="6 7" id="KW-0472">Membrane</keyword>
<dbReference type="PANTHER" id="PTHR30506:SF3">
    <property type="entry name" value="UPF0126 INNER MEMBRANE PROTEIN YADS-RELATED"/>
    <property type="match status" value="1"/>
</dbReference>
<feature type="transmembrane region" description="Helical" evidence="7">
    <location>
        <begin position="153"/>
        <end position="171"/>
    </location>
</feature>
<feature type="transmembrane region" description="Helical" evidence="7">
    <location>
        <begin position="35"/>
        <end position="56"/>
    </location>
</feature>
<proteinExistence type="inferred from homology"/>
<organism evidence="9 10">
    <name type="scientific">Limimaricola litoreus</name>
    <dbReference type="NCBI Taxonomy" id="2955316"/>
    <lineage>
        <taxon>Bacteria</taxon>
        <taxon>Pseudomonadati</taxon>
        <taxon>Pseudomonadota</taxon>
        <taxon>Alphaproteobacteria</taxon>
        <taxon>Rhodobacterales</taxon>
        <taxon>Paracoccaceae</taxon>
        <taxon>Limimaricola</taxon>
    </lineage>
</organism>
<feature type="domain" description="Glycine transporter" evidence="8">
    <location>
        <begin position="95"/>
        <end position="168"/>
    </location>
</feature>
<dbReference type="GO" id="GO:0005886">
    <property type="term" value="C:plasma membrane"/>
    <property type="evidence" value="ECO:0007669"/>
    <property type="project" value="UniProtKB-SubCell"/>
</dbReference>
<dbReference type="Pfam" id="PF03458">
    <property type="entry name" value="Gly_transporter"/>
    <property type="match status" value="2"/>
</dbReference>
<evidence type="ECO:0000256" key="5">
    <source>
        <dbReference type="ARBA" id="ARBA00022989"/>
    </source>
</evidence>
<protein>
    <submittedName>
        <fullName evidence="9">Trimeric intracellular cation channel family protein</fullName>
    </submittedName>
</protein>
<dbReference type="EMBL" id="JAMYXC010000065">
    <property type="protein sequence ID" value="MCP1167892.1"/>
    <property type="molecule type" value="Genomic_DNA"/>
</dbReference>
<dbReference type="InterPro" id="IPR005115">
    <property type="entry name" value="Gly_transporter"/>
</dbReference>
<feature type="transmembrane region" description="Helical" evidence="7">
    <location>
        <begin position="68"/>
        <end position="87"/>
    </location>
</feature>
<evidence type="ECO:0000256" key="7">
    <source>
        <dbReference type="SAM" id="Phobius"/>
    </source>
</evidence>
<evidence type="ECO:0000256" key="4">
    <source>
        <dbReference type="ARBA" id="ARBA00022692"/>
    </source>
</evidence>
<gene>
    <name evidence="9" type="ORF">NHG85_05025</name>
</gene>
<dbReference type="PANTHER" id="PTHR30506">
    <property type="entry name" value="INNER MEMBRANE PROTEIN"/>
    <property type="match status" value="1"/>
</dbReference>
<evidence type="ECO:0000256" key="2">
    <source>
        <dbReference type="ARBA" id="ARBA00008193"/>
    </source>
</evidence>
<feature type="transmembrane region" description="Helical" evidence="7">
    <location>
        <begin position="177"/>
        <end position="195"/>
    </location>
</feature>
<keyword evidence="5 7" id="KW-1133">Transmembrane helix</keyword>
<comment type="subcellular location">
    <subcellularLocation>
        <location evidence="1">Cell membrane</location>
        <topology evidence="1">Multi-pass membrane protein</topology>
    </subcellularLocation>
</comment>
<feature type="transmembrane region" description="Helical" evidence="7">
    <location>
        <begin position="120"/>
        <end position="141"/>
    </location>
</feature>
<feature type="transmembrane region" description="Helical" evidence="7">
    <location>
        <begin position="94"/>
        <end position="114"/>
    </location>
</feature>
<evidence type="ECO:0000256" key="1">
    <source>
        <dbReference type="ARBA" id="ARBA00004651"/>
    </source>
</evidence>
<comment type="similarity">
    <text evidence="2">Belongs to the UPF0126 family.</text>
</comment>
<name>A0A9X2JMX0_9RHOB</name>
<evidence type="ECO:0000256" key="3">
    <source>
        <dbReference type="ARBA" id="ARBA00022475"/>
    </source>
</evidence>